<dbReference type="SMART" id="SM00382">
    <property type="entry name" value="AAA"/>
    <property type="match status" value="1"/>
</dbReference>
<dbReference type="InterPro" id="IPR027417">
    <property type="entry name" value="P-loop_NTPase"/>
</dbReference>
<dbReference type="InterPro" id="IPR015853">
    <property type="entry name" value="ABC_transpr_FbpC"/>
</dbReference>
<evidence type="ECO:0000256" key="3">
    <source>
        <dbReference type="ARBA" id="ARBA00022496"/>
    </source>
</evidence>
<organism evidence="10 11">
    <name type="scientific">Williamsia serinedens</name>
    <dbReference type="NCBI Taxonomy" id="391736"/>
    <lineage>
        <taxon>Bacteria</taxon>
        <taxon>Bacillati</taxon>
        <taxon>Actinomycetota</taxon>
        <taxon>Actinomycetes</taxon>
        <taxon>Mycobacteriales</taxon>
        <taxon>Nocardiaceae</taxon>
        <taxon>Williamsia</taxon>
    </lineage>
</organism>
<proteinExistence type="predicted"/>
<evidence type="ECO:0000256" key="8">
    <source>
        <dbReference type="ARBA" id="ARBA00023136"/>
    </source>
</evidence>
<dbReference type="InterPro" id="IPR050093">
    <property type="entry name" value="ABC_SmlMolc_Importer"/>
</dbReference>
<dbReference type="Proteomes" id="UP001205740">
    <property type="component" value="Unassembled WGS sequence"/>
</dbReference>
<dbReference type="PANTHER" id="PTHR42781">
    <property type="entry name" value="SPERMIDINE/PUTRESCINE IMPORT ATP-BINDING PROTEIN POTA"/>
    <property type="match status" value="1"/>
</dbReference>
<dbReference type="PROSITE" id="PS00211">
    <property type="entry name" value="ABC_TRANSPORTER_1"/>
    <property type="match status" value="1"/>
</dbReference>
<keyword evidence="11" id="KW-1185">Reference proteome</keyword>
<comment type="caution">
    <text evidence="10">The sequence shown here is derived from an EMBL/GenBank/DDBJ whole genome shotgun (WGS) entry which is preliminary data.</text>
</comment>
<keyword evidence="6" id="KW-0408">Iron</keyword>
<evidence type="ECO:0000313" key="10">
    <source>
        <dbReference type="EMBL" id="MCP2161145.1"/>
    </source>
</evidence>
<keyword evidence="1" id="KW-0813">Transport</keyword>
<sequence>MLEISGLTVDYGDTAVLAGLDLTVGAQGAPVTALIGPSGCGKSTLVRAVAGLEPTAGGAVRIDGRDLSGVPPHRRDFGVVFQDGALLPGRSVASNVGYGLRARRWSRRDVADRVAEMLDLVGLPELGDRPVSQLSGGQAQRVALARALAPRPRLLLLDEPLSALDRRLRERLAVDIAEILHTTATPTVLVTHDHTEAATIADRVAIMADGVVAQEGVPDDVWRRPATDEIARFIGCTTLLDAHVVDGVAQTALGPVDVSWASPGGCCRLGVRARSVLVADGGVPVRVEAVAALPEDRHLWVRTPDGERVAAVATSPVDVGDEITVALDPQRVAVIGGQPSAS</sequence>
<evidence type="ECO:0000256" key="1">
    <source>
        <dbReference type="ARBA" id="ARBA00022448"/>
    </source>
</evidence>
<dbReference type="InterPro" id="IPR003593">
    <property type="entry name" value="AAA+_ATPase"/>
</dbReference>
<gene>
    <name evidence="10" type="ORF">LX12_002340</name>
</gene>
<keyword evidence="5 10" id="KW-0067">ATP-binding</keyword>
<evidence type="ECO:0000256" key="6">
    <source>
        <dbReference type="ARBA" id="ARBA00023004"/>
    </source>
</evidence>
<dbReference type="GO" id="GO:0005524">
    <property type="term" value="F:ATP binding"/>
    <property type="evidence" value="ECO:0007669"/>
    <property type="project" value="UniProtKB-KW"/>
</dbReference>
<dbReference type="PROSITE" id="PS50893">
    <property type="entry name" value="ABC_TRANSPORTER_2"/>
    <property type="match status" value="1"/>
</dbReference>
<keyword evidence="2" id="KW-1003">Cell membrane</keyword>
<evidence type="ECO:0000256" key="2">
    <source>
        <dbReference type="ARBA" id="ARBA00022475"/>
    </source>
</evidence>
<keyword evidence="8" id="KW-0472">Membrane</keyword>
<dbReference type="PANTHER" id="PTHR42781:SF4">
    <property type="entry name" value="SPERMIDINE_PUTRESCINE IMPORT ATP-BINDING PROTEIN POTA"/>
    <property type="match status" value="1"/>
</dbReference>
<dbReference type="SUPFAM" id="SSF52540">
    <property type="entry name" value="P-loop containing nucleoside triphosphate hydrolases"/>
    <property type="match status" value="1"/>
</dbReference>
<dbReference type="SUPFAM" id="SSF50331">
    <property type="entry name" value="MOP-like"/>
    <property type="match status" value="1"/>
</dbReference>
<accession>A0ABT1H1M3</accession>
<dbReference type="InterPro" id="IPR003439">
    <property type="entry name" value="ABC_transporter-like_ATP-bd"/>
</dbReference>
<keyword evidence="4" id="KW-0547">Nucleotide-binding</keyword>
<dbReference type="Gene3D" id="3.40.50.300">
    <property type="entry name" value="P-loop containing nucleotide triphosphate hydrolases"/>
    <property type="match status" value="1"/>
</dbReference>
<dbReference type="Pfam" id="PF00005">
    <property type="entry name" value="ABC_tran"/>
    <property type="match status" value="1"/>
</dbReference>
<name>A0ABT1H1M3_9NOCA</name>
<protein>
    <submittedName>
        <fullName evidence="10">Thiamine transport system ATP-binding protein</fullName>
    </submittedName>
</protein>
<evidence type="ECO:0000313" key="11">
    <source>
        <dbReference type="Proteomes" id="UP001205740"/>
    </source>
</evidence>
<evidence type="ECO:0000256" key="7">
    <source>
        <dbReference type="ARBA" id="ARBA00023065"/>
    </source>
</evidence>
<evidence type="ECO:0000259" key="9">
    <source>
        <dbReference type="PROSITE" id="PS50893"/>
    </source>
</evidence>
<evidence type="ECO:0000256" key="5">
    <source>
        <dbReference type="ARBA" id="ARBA00022840"/>
    </source>
</evidence>
<keyword evidence="7" id="KW-0406">Ion transport</keyword>
<reference evidence="10 11" key="1">
    <citation type="submission" date="2022-06" db="EMBL/GenBank/DDBJ databases">
        <title>Genomic Encyclopedia of Archaeal and Bacterial Type Strains, Phase II (KMG-II): from individual species to whole genera.</title>
        <authorList>
            <person name="Goeker M."/>
        </authorList>
    </citation>
    <scope>NUCLEOTIDE SEQUENCE [LARGE SCALE GENOMIC DNA]</scope>
    <source>
        <strain evidence="10 11">DSM 45037</strain>
    </source>
</reference>
<dbReference type="RefSeq" id="WP_253654729.1">
    <property type="nucleotide sequence ID" value="NZ_BAAAOE010000002.1"/>
</dbReference>
<dbReference type="CDD" id="cd03259">
    <property type="entry name" value="ABC_Carb_Solutes_like"/>
    <property type="match status" value="1"/>
</dbReference>
<evidence type="ECO:0000256" key="4">
    <source>
        <dbReference type="ARBA" id="ARBA00022741"/>
    </source>
</evidence>
<feature type="domain" description="ABC transporter" evidence="9">
    <location>
        <begin position="2"/>
        <end position="234"/>
    </location>
</feature>
<dbReference type="InterPro" id="IPR017871">
    <property type="entry name" value="ABC_transporter-like_CS"/>
</dbReference>
<dbReference type="InterPro" id="IPR008995">
    <property type="entry name" value="Mo/tungstate-bd_C_term_dom"/>
</dbReference>
<dbReference type="EMBL" id="JAMTCG010000004">
    <property type="protein sequence ID" value="MCP2161145.1"/>
    <property type="molecule type" value="Genomic_DNA"/>
</dbReference>
<keyword evidence="3" id="KW-0410">Iron transport</keyword>